<organism evidence="10">
    <name type="scientific">Rodentolepis nana</name>
    <name type="common">Dwarf tapeworm</name>
    <name type="synonym">Hymenolepis nana</name>
    <dbReference type="NCBI Taxonomy" id="102285"/>
    <lineage>
        <taxon>Eukaryota</taxon>
        <taxon>Metazoa</taxon>
        <taxon>Spiralia</taxon>
        <taxon>Lophotrochozoa</taxon>
        <taxon>Platyhelminthes</taxon>
        <taxon>Cestoda</taxon>
        <taxon>Eucestoda</taxon>
        <taxon>Cyclophyllidea</taxon>
        <taxon>Hymenolepididae</taxon>
        <taxon>Rodentolepis</taxon>
    </lineage>
</organism>
<evidence type="ECO:0000256" key="6">
    <source>
        <dbReference type="ARBA" id="ARBA00023136"/>
    </source>
</evidence>
<accession>A0A0R3TUZ6</accession>
<evidence type="ECO:0000256" key="2">
    <source>
        <dbReference type="ARBA" id="ARBA00007965"/>
    </source>
</evidence>
<feature type="transmembrane region" description="Helical" evidence="7">
    <location>
        <begin position="347"/>
        <end position="369"/>
    </location>
</feature>
<feature type="transmembrane region" description="Helical" evidence="7">
    <location>
        <begin position="114"/>
        <end position="132"/>
    </location>
</feature>
<dbReference type="PANTHER" id="PTHR10332:SF88">
    <property type="entry name" value="EQUILIBRATIVE NUCLEOSIDE TRANSPORTER 1, ISOFORM A"/>
    <property type="match status" value="1"/>
</dbReference>
<feature type="transmembrane region" description="Helical" evidence="7">
    <location>
        <begin position="182"/>
        <end position="204"/>
    </location>
</feature>
<keyword evidence="6 7" id="KW-0472">Membrane</keyword>
<comment type="similarity">
    <text evidence="2">Belongs to the SLC29A/ENT transporter (TC 2.A.57) family.</text>
</comment>
<evidence type="ECO:0000256" key="5">
    <source>
        <dbReference type="ARBA" id="ARBA00022989"/>
    </source>
</evidence>
<keyword evidence="4 7" id="KW-0812">Transmembrane</keyword>
<feature type="transmembrane region" description="Helical" evidence="7">
    <location>
        <begin position="86"/>
        <end position="108"/>
    </location>
</feature>
<dbReference type="EMBL" id="UZAE01013667">
    <property type="protein sequence ID" value="VDO10828.1"/>
    <property type="molecule type" value="Genomic_DNA"/>
</dbReference>
<protein>
    <submittedName>
        <fullName evidence="10">Equilibrative nucleoside transporter 1-like</fullName>
    </submittedName>
</protein>
<dbReference type="Pfam" id="PF01733">
    <property type="entry name" value="Nucleoside_tran"/>
    <property type="match status" value="1"/>
</dbReference>
<comment type="subcellular location">
    <subcellularLocation>
        <location evidence="1">Membrane</location>
        <topology evidence="1">Multi-pass membrane protein</topology>
    </subcellularLocation>
</comment>
<evidence type="ECO:0000256" key="1">
    <source>
        <dbReference type="ARBA" id="ARBA00004141"/>
    </source>
</evidence>
<feature type="transmembrane region" description="Helical" evidence="7">
    <location>
        <begin position="275"/>
        <end position="299"/>
    </location>
</feature>
<name>A0A0R3TUZ6_RODNA</name>
<reference evidence="8 9" key="2">
    <citation type="submission" date="2018-11" db="EMBL/GenBank/DDBJ databases">
        <authorList>
            <consortium name="Pathogen Informatics"/>
        </authorList>
    </citation>
    <scope>NUCLEOTIDE SEQUENCE [LARGE SCALE GENOMIC DNA]</scope>
</reference>
<keyword evidence="5 7" id="KW-1133">Transmembrane helix</keyword>
<evidence type="ECO:0000256" key="3">
    <source>
        <dbReference type="ARBA" id="ARBA00022448"/>
    </source>
</evidence>
<dbReference type="OrthoDB" id="46396at2759"/>
<evidence type="ECO:0000256" key="4">
    <source>
        <dbReference type="ARBA" id="ARBA00022692"/>
    </source>
</evidence>
<dbReference type="GO" id="GO:0005337">
    <property type="term" value="F:nucleoside transmembrane transporter activity"/>
    <property type="evidence" value="ECO:0007669"/>
    <property type="project" value="InterPro"/>
</dbReference>
<dbReference type="SUPFAM" id="SSF103473">
    <property type="entry name" value="MFS general substrate transporter"/>
    <property type="match status" value="1"/>
</dbReference>
<evidence type="ECO:0000313" key="8">
    <source>
        <dbReference type="EMBL" id="VDO10828.1"/>
    </source>
</evidence>
<feature type="transmembrane region" description="Helical" evidence="7">
    <location>
        <begin position="416"/>
        <end position="439"/>
    </location>
</feature>
<dbReference type="AlphaFoldDB" id="A0A0R3TUZ6"/>
<dbReference type="WBParaSite" id="HNAJ_0001161301-mRNA-1">
    <property type="protein sequence ID" value="HNAJ_0001161301-mRNA-1"/>
    <property type="gene ID" value="HNAJ_0001161301"/>
</dbReference>
<dbReference type="InterPro" id="IPR036259">
    <property type="entry name" value="MFS_trans_sf"/>
</dbReference>
<feature type="transmembrane region" description="Helical" evidence="7">
    <location>
        <begin position="144"/>
        <end position="162"/>
    </location>
</feature>
<dbReference type="PRINTS" id="PR01130">
    <property type="entry name" value="DERENTRNSPRT"/>
</dbReference>
<dbReference type="GO" id="GO:0005886">
    <property type="term" value="C:plasma membrane"/>
    <property type="evidence" value="ECO:0007669"/>
    <property type="project" value="TreeGrafter"/>
</dbReference>
<feature type="transmembrane region" description="Helical" evidence="7">
    <location>
        <begin position="211"/>
        <end position="233"/>
    </location>
</feature>
<evidence type="ECO:0000313" key="9">
    <source>
        <dbReference type="Proteomes" id="UP000278807"/>
    </source>
</evidence>
<keyword evidence="3" id="KW-0813">Transport</keyword>
<reference evidence="10" key="1">
    <citation type="submission" date="2017-02" db="UniProtKB">
        <authorList>
            <consortium name="WormBaseParasite"/>
        </authorList>
    </citation>
    <scope>IDENTIFICATION</scope>
</reference>
<gene>
    <name evidence="8" type="ORF">HNAJ_LOCUS11603</name>
</gene>
<sequence>MIEETSVVSKTAKPLDVEADCTDPPPKDKFRLTYIIFFFIGIGTLLPWNFFITANQYFQYQLRNQSLPADADPMIPMHRTELQKVFSTYLTISSIVPATLGNFLNLGIKDWLPVYPRLIGSSAIMLTIFIITTALTKIAINTRIFFALTLITVAINNVASAINQGSTYGVLSILPGSNVQGFLEGQAVAGISAAVASIIAIAAASSPTGVGFAYFLIAVSIIALTIFLFIVLFKNPYFQYYWSRRNVATQDHTSLNGKIKNTFRNLYLAMYDVKWTGITTFFIFTCTLSIFPSIFILLVPNNFDANSVWHTKYFHAVVIFLNFNISDYIGRMLVTWFKWPRFEQRRILMFLVIARFLFVPLALFCNINSDNIPTLFYHDSIPFIIVMLLGLTNGYFVSLAVTYAPKYASPGNEEGCGIATSTYIALGLVTGVAMSYGLVALV</sequence>
<dbReference type="InterPro" id="IPR002259">
    <property type="entry name" value="Eqnu_transpt"/>
</dbReference>
<dbReference type="PIRSF" id="PIRSF016379">
    <property type="entry name" value="ENT"/>
    <property type="match status" value="1"/>
</dbReference>
<feature type="transmembrane region" description="Helical" evidence="7">
    <location>
        <begin position="381"/>
        <end position="404"/>
    </location>
</feature>
<dbReference type="PANTHER" id="PTHR10332">
    <property type="entry name" value="EQUILIBRATIVE NUCLEOSIDE TRANSPORTER"/>
    <property type="match status" value="1"/>
</dbReference>
<evidence type="ECO:0000313" key="10">
    <source>
        <dbReference type="WBParaSite" id="HNAJ_0001161301-mRNA-1"/>
    </source>
</evidence>
<keyword evidence="9" id="KW-1185">Reference proteome</keyword>
<proteinExistence type="inferred from homology"/>
<evidence type="ECO:0000256" key="7">
    <source>
        <dbReference type="SAM" id="Phobius"/>
    </source>
</evidence>
<dbReference type="Proteomes" id="UP000278807">
    <property type="component" value="Unassembled WGS sequence"/>
</dbReference>
<feature type="transmembrane region" description="Helical" evidence="7">
    <location>
        <begin position="32"/>
        <end position="52"/>
    </location>
</feature>